<keyword evidence="11" id="KW-1185">Reference proteome</keyword>
<dbReference type="Proteomes" id="UP000237246">
    <property type="component" value="Unassembled WGS sequence"/>
</dbReference>
<dbReference type="PROSITE" id="PS00232">
    <property type="entry name" value="CADHERIN_1"/>
    <property type="match status" value="2"/>
</dbReference>
<feature type="domain" description="Cadherin" evidence="9">
    <location>
        <begin position="4"/>
        <end position="22"/>
    </location>
</feature>
<dbReference type="GO" id="GO:0005911">
    <property type="term" value="C:cell-cell junction"/>
    <property type="evidence" value="ECO:0007669"/>
    <property type="project" value="TreeGrafter"/>
</dbReference>
<feature type="domain" description="Cadherin" evidence="9">
    <location>
        <begin position="137"/>
        <end position="229"/>
    </location>
</feature>
<evidence type="ECO:0000256" key="5">
    <source>
        <dbReference type="ARBA" id="ARBA00022889"/>
    </source>
</evidence>
<feature type="domain" description="Cadherin" evidence="9">
    <location>
        <begin position="230"/>
        <end position="288"/>
    </location>
</feature>
<keyword evidence="3" id="KW-0677">Repeat</keyword>
<dbReference type="GO" id="GO:0005886">
    <property type="term" value="C:plasma membrane"/>
    <property type="evidence" value="ECO:0007669"/>
    <property type="project" value="InterPro"/>
</dbReference>
<comment type="subcellular location">
    <subcellularLocation>
        <location evidence="1">Membrane</location>
    </subcellularLocation>
</comment>
<accession>A0A2P4T4J3</accession>
<dbReference type="PROSITE" id="PS50268">
    <property type="entry name" value="CADHERIN_2"/>
    <property type="match status" value="4"/>
</dbReference>
<keyword evidence="4 8" id="KW-0106">Calcium</keyword>
<comment type="caution">
    <text evidence="10">The sequence shown here is derived from an EMBL/GenBank/DDBJ whole genome shotgun (WGS) entry which is preliminary data.</text>
</comment>
<protein>
    <recommendedName>
        <fullName evidence="9">Cadherin domain-containing protein</fullName>
    </recommendedName>
</protein>
<dbReference type="FunFam" id="2.60.40.60:FF:000160">
    <property type="entry name" value="cadherin-23 isoform X1"/>
    <property type="match status" value="1"/>
</dbReference>
<keyword evidence="2" id="KW-0812">Transmembrane</keyword>
<dbReference type="InterPro" id="IPR050971">
    <property type="entry name" value="Cadherin-domain_protein"/>
</dbReference>
<dbReference type="Gene3D" id="2.60.40.60">
    <property type="entry name" value="Cadherins"/>
    <property type="match status" value="4"/>
</dbReference>
<evidence type="ECO:0000256" key="3">
    <source>
        <dbReference type="ARBA" id="ARBA00022737"/>
    </source>
</evidence>
<dbReference type="InterPro" id="IPR015919">
    <property type="entry name" value="Cadherin-like_sf"/>
</dbReference>
<evidence type="ECO:0000256" key="4">
    <source>
        <dbReference type="ARBA" id="ARBA00022837"/>
    </source>
</evidence>
<keyword evidence="6" id="KW-1133">Transmembrane helix</keyword>
<evidence type="ECO:0000256" key="7">
    <source>
        <dbReference type="ARBA" id="ARBA00023136"/>
    </source>
</evidence>
<dbReference type="CDD" id="cd11304">
    <property type="entry name" value="Cadherin_repeat"/>
    <property type="match status" value="3"/>
</dbReference>
<dbReference type="PANTHER" id="PTHR24025">
    <property type="entry name" value="DESMOGLEIN FAMILY MEMBER"/>
    <property type="match status" value="1"/>
</dbReference>
<keyword evidence="7" id="KW-0472">Membrane</keyword>
<gene>
    <name evidence="10" type="ORF">CIB84_004947</name>
</gene>
<dbReference type="GO" id="GO:0005509">
    <property type="term" value="F:calcium ion binding"/>
    <property type="evidence" value="ECO:0007669"/>
    <property type="project" value="UniProtKB-UniRule"/>
</dbReference>
<organism evidence="10 11">
    <name type="scientific">Bambusicola thoracicus</name>
    <name type="common">Chinese bamboo-partridge</name>
    <name type="synonym">Perdix thoracica</name>
    <dbReference type="NCBI Taxonomy" id="9083"/>
    <lineage>
        <taxon>Eukaryota</taxon>
        <taxon>Metazoa</taxon>
        <taxon>Chordata</taxon>
        <taxon>Craniata</taxon>
        <taxon>Vertebrata</taxon>
        <taxon>Euteleostomi</taxon>
        <taxon>Archelosauria</taxon>
        <taxon>Archosauria</taxon>
        <taxon>Dinosauria</taxon>
        <taxon>Saurischia</taxon>
        <taxon>Theropoda</taxon>
        <taxon>Coelurosauria</taxon>
        <taxon>Aves</taxon>
        <taxon>Neognathae</taxon>
        <taxon>Galloanserae</taxon>
        <taxon>Galliformes</taxon>
        <taxon>Phasianidae</taxon>
        <taxon>Perdicinae</taxon>
        <taxon>Bambusicola</taxon>
    </lineage>
</organism>
<dbReference type="InterPro" id="IPR002126">
    <property type="entry name" value="Cadherin-like_dom"/>
</dbReference>
<evidence type="ECO:0000256" key="8">
    <source>
        <dbReference type="PROSITE-ProRule" id="PRU00043"/>
    </source>
</evidence>
<evidence type="ECO:0000313" key="10">
    <source>
        <dbReference type="EMBL" id="POI31300.1"/>
    </source>
</evidence>
<sequence>MTKATTTVFVTILDENDNAPVFQQQLYEVTLDEGPDTLNATLVTVQALDRDEGPNSTVTYAITEGNILGTFHINSTTGQIRTLKELDYEISHGRYTLVVTATDQCPIVLVNLNDINDNCPIFPRPYEGPFDVTEGQPGPRIWTFLAHDGDSGPGGQVEYSIIAGDPLGEFVISPVEGELRVRKDAELDRENIPFYNLTISARDRGVPPLSSTMLVGVRVLDINDNDPVLLNLPMNITLSEHAPVSSFVTRILARDADQGPNALLTFDITAGNKESAFYINSTVRPIEGLGTRGCR</sequence>
<evidence type="ECO:0000313" key="11">
    <source>
        <dbReference type="Proteomes" id="UP000237246"/>
    </source>
</evidence>
<name>A0A2P4T4J3_BAMTH</name>
<dbReference type="InterPro" id="IPR020894">
    <property type="entry name" value="Cadherin_CS"/>
</dbReference>
<feature type="domain" description="Cadherin" evidence="9">
    <location>
        <begin position="23"/>
        <end position="122"/>
    </location>
</feature>
<dbReference type="SUPFAM" id="SSF49313">
    <property type="entry name" value="Cadherin-like"/>
    <property type="match status" value="3"/>
</dbReference>
<dbReference type="SMART" id="SM00112">
    <property type="entry name" value="CA"/>
    <property type="match status" value="2"/>
</dbReference>
<feature type="non-terminal residue" evidence="10">
    <location>
        <position position="295"/>
    </location>
</feature>
<dbReference type="FunFam" id="2.60.40.60:FF:000100">
    <property type="entry name" value="protocadherin Fat 2"/>
    <property type="match status" value="1"/>
</dbReference>
<dbReference type="Pfam" id="PF00028">
    <property type="entry name" value="Cadherin"/>
    <property type="match status" value="2"/>
</dbReference>
<keyword evidence="5" id="KW-0130">Cell adhesion</keyword>
<dbReference type="AlphaFoldDB" id="A0A2P4T4J3"/>
<dbReference type="PANTHER" id="PTHR24025:SF31">
    <property type="entry name" value="NEURAL-CADHERIN"/>
    <property type="match status" value="1"/>
</dbReference>
<reference evidence="10 11" key="1">
    <citation type="submission" date="2018-01" db="EMBL/GenBank/DDBJ databases">
        <title>Comparison of the Chinese Bamboo Partridge and Red Junglefowl genome sequences highlights the importance of demography in genome evolution.</title>
        <authorList>
            <person name="Tiley G.P."/>
            <person name="Kimball R.T."/>
            <person name="Braun E.L."/>
            <person name="Burleigh J.G."/>
        </authorList>
    </citation>
    <scope>NUCLEOTIDE SEQUENCE [LARGE SCALE GENOMIC DNA]</scope>
    <source>
        <strain evidence="10">RTK389</strain>
        <tissue evidence="10">Blood</tissue>
    </source>
</reference>
<proteinExistence type="predicted"/>
<dbReference type="GO" id="GO:0007156">
    <property type="term" value="P:homophilic cell adhesion via plasma membrane adhesion molecules"/>
    <property type="evidence" value="ECO:0007669"/>
    <property type="project" value="InterPro"/>
</dbReference>
<evidence type="ECO:0000256" key="2">
    <source>
        <dbReference type="ARBA" id="ARBA00022692"/>
    </source>
</evidence>
<evidence type="ECO:0000259" key="9">
    <source>
        <dbReference type="PROSITE" id="PS50268"/>
    </source>
</evidence>
<evidence type="ECO:0000256" key="6">
    <source>
        <dbReference type="ARBA" id="ARBA00022989"/>
    </source>
</evidence>
<evidence type="ECO:0000256" key="1">
    <source>
        <dbReference type="ARBA" id="ARBA00004370"/>
    </source>
</evidence>
<dbReference type="EMBL" id="PPHD01009028">
    <property type="protein sequence ID" value="POI31300.1"/>
    <property type="molecule type" value="Genomic_DNA"/>
</dbReference>
<dbReference type="OrthoDB" id="6252479at2759"/>
<dbReference type="PRINTS" id="PR00205">
    <property type="entry name" value="CADHERIN"/>
</dbReference>